<dbReference type="RefSeq" id="WP_109061990.1">
    <property type="nucleotide sequence ID" value="NZ_QETA01000004.1"/>
</dbReference>
<dbReference type="Proteomes" id="UP000245212">
    <property type="component" value="Unassembled WGS sequence"/>
</dbReference>
<protein>
    <submittedName>
        <fullName evidence="1">DUF721 domain-containing protein</fullName>
    </submittedName>
</protein>
<dbReference type="EMBL" id="QETA01000004">
    <property type="protein sequence ID" value="PWF22466.1"/>
    <property type="molecule type" value="Genomic_DNA"/>
</dbReference>
<proteinExistence type="predicted"/>
<name>A0A2V1K120_9BURK</name>
<gene>
    <name evidence="1" type="ORF">DD235_10200</name>
</gene>
<sequence>MTRRVPGRFPARSSGHTVTGWLGHDQRAANVMAMAQYHLRLEQALAQLLPTGFGADIRIARVDAQQLVLAVPGPAHAAKLRQMAPSLAQKLQAGGWQVGEIRVQVQAGLTAVLHPASRPPKSVTPLGPQALDAFQQLHDQLQPGELADAVARLLTHHGTGNKT</sequence>
<dbReference type="AlphaFoldDB" id="A0A2V1K120"/>
<reference evidence="2" key="1">
    <citation type="submission" date="2018-05" db="EMBL/GenBank/DDBJ databases">
        <authorList>
            <person name="Li Y."/>
        </authorList>
    </citation>
    <scope>NUCLEOTIDE SEQUENCE [LARGE SCALE GENOMIC DNA]</scope>
    <source>
        <strain evidence="2">3d-2-2</strain>
    </source>
</reference>
<organism evidence="1 2">
    <name type="scientific">Corticimicrobacter populi</name>
    <dbReference type="NCBI Taxonomy" id="2175229"/>
    <lineage>
        <taxon>Bacteria</taxon>
        <taxon>Pseudomonadati</taxon>
        <taxon>Pseudomonadota</taxon>
        <taxon>Betaproteobacteria</taxon>
        <taxon>Burkholderiales</taxon>
        <taxon>Alcaligenaceae</taxon>
        <taxon>Corticimicrobacter</taxon>
    </lineage>
</organism>
<evidence type="ECO:0000313" key="1">
    <source>
        <dbReference type="EMBL" id="PWF22466.1"/>
    </source>
</evidence>
<dbReference type="InterPro" id="IPR007922">
    <property type="entry name" value="DciA-like"/>
</dbReference>
<evidence type="ECO:0000313" key="2">
    <source>
        <dbReference type="Proteomes" id="UP000245212"/>
    </source>
</evidence>
<dbReference type="Pfam" id="PF05258">
    <property type="entry name" value="DciA"/>
    <property type="match status" value="1"/>
</dbReference>
<comment type="caution">
    <text evidence="1">The sequence shown here is derived from an EMBL/GenBank/DDBJ whole genome shotgun (WGS) entry which is preliminary data.</text>
</comment>
<keyword evidence="2" id="KW-1185">Reference proteome</keyword>
<accession>A0A2V1K120</accession>